<reference evidence="1 2" key="1">
    <citation type="journal article" date="2019" name="Int. J. Syst. Evol. Microbiol.">
        <title>The Global Catalogue of Microorganisms (GCM) 10K type strain sequencing project: providing services to taxonomists for standard genome sequencing and annotation.</title>
        <authorList>
            <consortium name="The Broad Institute Genomics Platform"/>
            <consortium name="The Broad Institute Genome Sequencing Center for Infectious Disease"/>
            <person name="Wu L."/>
            <person name="Ma J."/>
        </authorList>
    </citation>
    <scope>NUCLEOTIDE SEQUENCE [LARGE SCALE GENOMIC DNA]</scope>
    <source>
        <strain evidence="1 2">CGMCC 1.12237</strain>
    </source>
</reference>
<protein>
    <submittedName>
        <fullName evidence="1">DUF1684 domain-containing protein</fullName>
    </submittedName>
</protein>
<name>A0ABD5R6E3_9EURY</name>
<organism evidence="1 2">
    <name type="scientific">Salinirubrum litoreum</name>
    <dbReference type="NCBI Taxonomy" id="1126234"/>
    <lineage>
        <taxon>Archaea</taxon>
        <taxon>Methanobacteriati</taxon>
        <taxon>Methanobacteriota</taxon>
        <taxon>Stenosarchaea group</taxon>
        <taxon>Halobacteria</taxon>
        <taxon>Halobacteriales</taxon>
        <taxon>Haloferacaceae</taxon>
        <taxon>Salinirubrum</taxon>
    </lineage>
</organism>
<dbReference type="EMBL" id="JBHSKX010000001">
    <property type="protein sequence ID" value="MFC5365572.1"/>
    <property type="molecule type" value="Genomic_DNA"/>
</dbReference>
<dbReference type="AlphaFoldDB" id="A0ABD5R6E3"/>
<comment type="caution">
    <text evidence="1">The sequence shown here is derived from an EMBL/GenBank/DDBJ whole genome shotgun (WGS) entry which is preliminary data.</text>
</comment>
<keyword evidence="2" id="KW-1185">Reference proteome</keyword>
<proteinExistence type="predicted"/>
<evidence type="ECO:0000313" key="1">
    <source>
        <dbReference type="EMBL" id="MFC5365572.1"/>
    </source>
</evidence>
<gene>
    <name evidence="1" type="ORF">ACFPJ5_01375</name>
</gene>
<dbReference type="Gene3D" id="6.10.250.1680">
    <property type="match status" value="1"/>
</dbReference>
<accession>A0ABD5R6E3</accession>
<dbReference type="Pfam" id="PF07920">
    <property type="entry name" value="DUF1684"/>
    <property type="match status" value="1"/>
</dbReference>
<dbReference type="InterPro" id="IPR012467">
    <property type="entry name" value="DUF1684"/>
</dbReference>
<dbReference type="RefSeq" id="WP_227229139.1">
    <property type="nucleotide sequence ID" value="NZ_JAJCVJ010000001.1"/>
</dbReference>
<dbReference type="Proteomes" id="UP001596201">
    <property type="component" value="Unassembled WGS sequence"/>
</dbReference>
<sequence>MSTEPKAEWTEWREAKDEYLKRNPHSPIPQDQRDRFDGLDYYPYDADYRFVLALDRFSDPETVTIDTTTEGTQEYLRWGAFTADIAGESATVHAFKPASDPDADHLWVPLRDATSGDTTYGAGRYLDLDADHRTSDDRWVVDLNYLYSPFCAYNDAYECPLTPVSNWLEVPVEAGERYED</sequence>
<evidence type="ECO:0000313" key="2">
    <source>
        <dbReference type="Proteomes" id="UP001596201"/>
    </source>
</evidence>
<dbReference type="PANTHER" id="PTHR41913:SF1">
    <property type="entry name" value="DUF1684 DOMAIN-CONTAINING PROTEIN"/>
    <property type="match status" value="1"/>
</dbReference>
<dbReference type="PANTHER" id="PTHR41913">
    <property type="entry name" value="DUF1684 DOMAIN-CONTAINING PROTEIN"/>
    <property type="match status" value="1"/>
</dbReference>